<accession>A0A1I9G8W1</accession>
<proteinExistence type="predicted"/>
<evidence type="ECO:0000256" key="1">
    <source>
        <dbReference type="SAM" id="MobiDB-lite"/>
    </source>
</evidence>
<feature type="region of interest" description="Disordered" evidence="1">
    <location>
        <begin position="48"/>
        <end position="109"/>
    </location>
</feature>
<reference evidence="2" key="2">
    <citation type="submission" date="2012-12" db="EMBL/GenBank/DDBJ databases">
        <authorList>
            <consortium name="WormBase Consortium"/>
            <person name="Ghedin E."/>
            <person name="Paulini M."/>
        </authorList>
    </citation>
    <scope>NUCLEOTIDE SEQUENCE</scope>
    <source>
        <strain evidence="2">FR3</strain>
    </source>
</reference>
<organism evidence="2">
    <name type="scientific">Brugia malayi</name>
    <name type="common">Filarial nematode worm</name>
    <dbReference type="NCBI Taxonomy" id="6279"/>
    <lineage>
        <taxon>Eukaryota</taxon>
        <taxon>Metazoa</taxon>
        <taxon>Ecdysozoa</taxon>
        <taxon>Nematoda</taxon>
        <taxon>Chromadorea</taxon>
        <taxon>Rhabditida</taxon>
        <taxon>Spirurina</taxon>
        <taxon>Spiruromorpha</taxon>
        <taxon>Filarioidea</taxon>
        <taxon>Onchocercidae</taxon>
        <taxon>Brugia</taxon>
    </lineage>
</organism>
<feature type="compositionally biased region" description="Low complexity" evidence="1">
    <location>
        <begin position="53"/>
        <end position="109"/>
    </location>
</feature>
<dbReference type="AlphaFoldDB" id="A0A1I9G8W1"/>
<gene>
    <name evidence="2" type="primary">Bm8285</name>
    <name evidence="2" type="ORF">BM_Bm8285</name>
</gene>
<protein>
    <submittedName>
        <fullName evidence="2">Bm8285</fullName>
    </submittedName>
</protein>
<reference evidence="2" key="1">
    <citation type="journal article" date="2007" name="Science">
        <title>Draft genome of the filarial nematode parasite Brugia malayi.</title>
        <authorList>
            <person name="Ghedin E."/>
            <person name="Wang S."/>
            <person name="Spiro D."/>
            <person name="Caler E."/>
            <person name="Zhao Q."/>
            <person name="Crabtree J."/>
            <person name="Allen J.E."/>
            <person name="Delcher A.L."/>
            <person name="Guiliano D.B."/>
            <person name="Miranda-Saavedra D."/>
            <person name="Angiuoli S.V."/>
            <person name="Creasy T."/>
            <person name="Amedeo P."/>
            <person name="Haas B."/>
            <person name="El-Sayed N.M."/>
            <person name="Wortman J.R."/>
            <person name="Feldblyum T."/>
            <person name="Tallon L."/>
            <person name="Schatz M."/>
            <person name="Shumway M."/>
            <person name="Koo H."/>
            <person name="Salzberg S.L."/>
            <person name="Schobel S."/>
            <person name="Pertea M."/>
            <person name="Pop M."/>
            <person name="White O."/>
            <person name="Barton G.J."/>
            <person name="Carlow C.K."/>
            <person name="Crawford M.J."/>
            <person name="Daub J."/>
            <person name="Dimmic M.W."/>
            <person name="Estes C.F."/>
            <person name="Foster J.M."/>
            <person name="Ganatra M."/>
            <person name="Gregory W.F."/>
            <person name="Johnson N.M."/>
            <person name="Jin J."/>
            <person name="Komuniecki R."/>
            <person name="Korf I."/>
            <person name="Kumar S."/>
            <person name="Laney S."/>
            <person name="Li B.W."/>
            <person name="Li W."/>
            <person name="Lindblom T.H."/>
            <person name="Lustigman S."/>
            <person name="Ma D."/>
            <person name="Maina C.V."/>
            <person name="Martin D.M."/>
            <person name="McCarter J.P."/>
            <person name="McReynolds L."/>
            <person name="Mitreva M."/>
            <person name="Nutman T.B."/>
            <person name="Parkinson J."/>
            <person name="Peregrin-Alvarez J.M."/>
            <person name="Poole C."/>
            <person name="Ren Q."/>
            <person name="Saunders L."/>
            <person name="Sluder A.E."/>
            <person name="Smith K."/>
            <person name="Stanke M."/>
            <person name="Unnasch T.R."/>
            <person name="Ware J."/>
            <person name="Wei A.D."/>
            <person name="Weil G."/>
            <person name="Williams D.J."/>
            <person name="Zhang Y."/>
            <person name="Williams S.A."/>
            <person name="Fraser-Liggett C."/>
            <person name="Slatko B."/>
            <person name="Blaxter M.L."/>
            <person name="Scott A.L."/>
        </authorList>
    </citation>
    <scope>NUCLEOTIDE SEQUENCE</scope>
    <source>
        <strain evidence="2">FR3</strain>
    </source>
</reference>
<evidence type="ECO:0000313" key="2">
    <source>
        <dbReference type="EMBL" id="CDQ06601.1"/>
    </source>
</evidence>
<dbReference type="OMA" id="NYEVNFD"/>
<name>A0A1I9G8W1_BRUMA</name>
<sequence>MSMLYKLDSIVQEEEDDNNVTFRLYGTNIPVKEVLTNTDDNTTTVIIGYKSPDSSNNTKNIIDNKNDLSSSSSSSSTQSSSSSSPSQSSSKSSSSATTTTTKKSTKSPSINCDSHNYEVNFDTTVSASVVLSKKRSISSSKVTDGDQIQANYCKLLYFFFF</sequence>
<dbReference type="EMBL" id="LN855961">
    <property type="protein sequence ID" value="CDQ06601.1"/>
    <property type="molecule type" value="Genomic_DNA"/>
</dbReference>